<name>A0AAN6UYD6_9PEZI</name>
<protein>
    <recommendedName>
        <fullName evidence="3">G domain-containing protein</fullName>
    </recommendedName>
</protein>
<dbReference type="RefSeq" id="XP_062634853.1">
    <property type="nucleotide sequence ID" value="XM_062784460.1"/>
</dbReference>
<keyword evidence="2" id="KW-1185">Reference proteome</keyword>
<sequence>MWKNPIVRFGKSTFISHCVDEPVQVGHSLKSCTEEVALYSFNHETGVKVNLVDTPGFDDDNMSDLEVLRILAGWLSVAYENKIRLNGIIYLHRITDVRMQGSGGRNLKLFQAMCGLEALSNVTLATTRWGEITEDLGTRRERELEETPGYWGWMKQNGSRIERHYDTRDSALRIIDIYLDFPRRVSLEIQEELVVRKQQLEQTSAGREVAKDLLKQRNAALGKLATAEKLMQGTGDHAIMMELERNKTEVDQQIHLLEQKQRELFRSSDWRQCYQRDLDIVQLQNLLL</sequence>
<proteinExistence type="predicted"/>
<gene>
    <name evidence="1" type="ORF">C8A04DRAFT_39093</name>
</gene>
<evidence type="ECO:0000313" key="1">
    <source>
        <dbReference type="EMBL" id="KAK4141482.1"/>
    </source>
</evidence>
<reference evidence="1" key="1">
    <citation type="journal article" date="2023" name="Mol. Phylogenet. Evol.">
        <title>Genome-scale phylogeny and comparative genomics of the fungal order Sordariales.</title>
        <authorList>
            <person name="Hensen N."/>
            <person name="Bonometti L."/>
            <person name="Westerberg I."/>
            <person name="Brannstrom I.O."/>
            <person name="Guillou S."/>
            <person name="Cros-Aarteil S."/>
            <person name="Calhoun S."/>
            <person name="Haridas S."/>
            <person name="Kuo A."/>
            <person name="Mondo S."/>
            <person name="Pangilinan J."/>
            <person name="Riley R."/>
            <person name="LaButti K."/>
            <person name="Andreopoulos B."/>
            <person name="Lipzen A."/>
            <person name="Chen C."/>
            <person name="Yan M."/>
            <person name="Daum C."/>
            <person name="Ng V."/>
            <person name="Clum A."/>
            <person name="Steindorff A."/>
            <person name="Ohm R.A."/>
            <person name="Martin F."/>
            <person name="Silar P."/>
            <person name="Natvig D.O."/>
            <person name="Lalanne C."/>
            <person name="Gautier V."/>
            <person name="Ament-Velasquez S.L."/>
            <person name="Kruys A."/>
            <person name="Hutchinson M.I."/>
            <person name="Powell A.J."/>
            <person name="Barry K."/>
            <person name="Miller A.N."/>
            <person name="Grigoriev I.V."/>
            <person name="Debuchy R."/>
            <person name="Gladieux P."/>
            <person name="Hiltunen Thoren M."/>
            <person name="Johannesson H."/>
        </authorList>
    </citation>
    <scope>NUCLEOTIDE SEQUENCE</scope>
    <source>
        <strain evidence="1">CBS 141.50</strain>
    </source>
</reference>
<evidence type="ECO:0000313" key="2">
    <source>
        <dbReference type="Proteomes" id="UP001302676"/>
    </source>
</evidence>
<dbReference type="SUPFAM" id="SSF52540">
    <property type="entry name" value="P-loop containing nucleoside triphosphate hydrolases"/>
    <property type="match status" value="1"/>
</dbReference>
<comment type="caution">
    <text evidence="1">The sequence shown here is derived from an EMBL/GenBank/DDBJ whole genome shotgun (WGS) entry which is preliminary data.</text>
</comment>
<dbReference type="EMBL" id="MU853611">
    <property type="protein sequence ID" value="KAK4141482.1"/>
    <property type="molecule type" value="Genomic_DNA"/>
</dbReference>
<reference evidence="1" key="2">
    <citation type="submission" date="2023-05" db="EMBL/GenBank/DDBJ databases">
        <authorList>
            <consortium name="Lawrence Berkeley National Laboratory"/>
            <person name="Steindorff A."/>
            <person name="Hensen N."/>
            <person name="Bonometti L."/>
            <person name="Westerberg I."/>
            <person name="Brannstrom I.O."/>
            <person name="Guillou S."/>
            <person name="Cros-Aarteil S."/>
            <person name="Calhoun S."/>
            <person name="Haridas S."/>
            <person name="Kuo A."/>
            <person name="Mondo S."/>
            <person name="Pangilinan J."/>
            <person name="Riley R."/>
            <person name="Labutti K."/>
            <person name="Andreopoulos B."/>
            <person name="Lipzen A."/>
            <person name="Chen C."/>
            <person name="Yanf M."/>
            <person name="Daum C."/>
            <person name="Ng V."/>
            <person name="Clum A."/>
            <person name="Ohm R."/>
            <person name="Martin F."/>
            <person name="Silar P."/>
            <person name="Natvig D."/>
            <person name="Lalanne C."/>
            <person name="Gautier V."/>
            <person name="Ament-Velasquez S.L."/>
            <person name="Kruys A."/>
            <person name="Hutchinson M.I."/>
            <person name="Powell A.J."/>
            <person name="Barry K."/>
            <person name="Miller A.N."/>
            <person name="Grigoriev I.V."/>
            <person name="Debuchy R."/>
            <person name="Gladieux P."/>
            <person name="Thoren M.H."/>
            <person name="Johannesson H."/>
        </authorList>
    </citation>
    <scope>NUCLEOTIDE SEQUENCE</scope>
    <source>
        <strain evidence="1">CBS 141.50</strain>
    </source>
</reference>
<dbReference type="CDD" id="cd00882">
    <property type="entry name" value="Ras_like_GTPase"/>
    <property type="match status" value="1"/>
</dbReference>
<dbReference type="AlphaFoldDB" id="A0AAN6UYD6"/>
<dbReference type="Proteomes" id="UP001302676">
    <property type="component" value="Unassembled WGS sequence"/>
</dbReference>
<organism evidence="1 2">
    <name type="scientific">Dichotomopilus funicola</name>
    <dbReference type="NCBI Taxonomy" id="1934379"/>
    <lineage>
        <taxon>Eukaryota</taxon>
        <taxon>Fungi</taxon>
        <taxon>Dikarya</taxon>
        <taxon>Ascomycota</taxon>
        <taxon>Pezizomycotina</taxon>
        <taxon>Sordariomycetes</taxon>
        <taxon>Sordariomycetidae</taxon>
        <taxon>Sordariales</taxon>
        <taxon>Chaetomiaceae</taxon>
        <taxon>Dichotomopilus</taxon>
    </lineage>
</organism>
<dbReference type="Gene3D" id="3.40.50.300">
    <property type="entry name" value="P-loop containing nucleotide triphosphate hydrolases"/>
    <property type="match status" value="1"/>
</dbReference>
<evidence type="ECO:0008006" key="3">
    <source>
        <dbReference type="Google" id="ProtNLM"/>
    </source>
</evidence>
<dbReference type="InterPro" id="IPR027417">
    <property type="entry name" value="P-loop_NTPase"/>
</dbReference>
<dbReference type="GeneID" id="87821073"/>
<accession>A0AAN6UYD6</accession>